<evidence type="ECO:0000256" key="3">
    <source>
        <dbReference type="ARBA" id="ARBA00022670"/>
    </source>
</evidence>
<evidence type="ECO:0000259" key="12">
    <source>
        <dbReference type="Pfam" id="PF02517"/>
    </source>
</evidence>
<keyword evidence="5" id="KW-0378">Hydrolase</keyword>
<evidence type="ECO:0000256" key="2">
    <source>
        <dbReference type="ARBA" id="ARBA00006897"/>
    </source>
</evidence>
<keyword evidence="4 11" id="KW-0812">Transmembrane</keyword>
<dbReference type="InterPro" id="IPR039731">
    <property type="entry name" value="Rce1"/>
</dbReference>
<reference evidence="13" key="1">
    <citation type="submission" date="2021-01" db="EMBL/GenBank/DDBJ databases">
        <authorList>
            <person name="Corre E."/>
            <person name="Pelletier E."/>
            <person name="Niang G."/>
            <person name="Scheremetjew M."/>
            <person name="Finn R."/>
            <person name="Kale V."/>
            <person name="Holt S."/>
            <person name="Cochrane G."/>
            <person name="Meng A."/>
            <person name="Brown T."/>
            <person name="Cohen L."/>
        </authorList>
    </citation>
    <scope>NUCLEOTIDE SEQUENCE</scope>
    <source>
        <strain evidence="13">SL-175</strain>
    </source>
</reference>
<evidence type="ECO:0000256" key="6">
    <source>
        <dbReference type="ARBA" id="ARBA00022824"/>
    </source>
</evidence>
<dbReference type="InterPro" id="IPR003675">
    <property type="entry name" value="Rce1/LyrA-like_dom"/>
</dbReference>
<dbReference type="EC" id="3.4.26.1" evidence="10"/>
<feature type="transmembrane region" description="Helical" evidence="11">
    <location>
        <begin position="160"/>
        <end position="180"/>
    </location>
</feature>
<evidence type="ECO:0000256" key="4">
    <source>
        <dbReference type="ARBA" id="ARBA00022692"/>
    </source>
</evidence>
<evidence type="ECO:0000256" key="11">
    <source>
        <dbReference type="SAM" id="Phobius"/>
    </source>
</evidence>
<name>A0A7S0XGB2_9CHLO</name>
<keyword evidence="6" id="KW-0256">Endoplasmic reticulum</keyword>
<comment type="subcellular location">
    <subcellularLocation>
        <location evidence="1">Endoplasmic reticulum membrane</location>
        <topology evidence="1">Multi-pass membrane protein</topology>
    </subcellularLocation>
</comment>
<evidence type="ECO:0000256" key="8">
    <source>
        <dbReference type="ARBA" id="ARBA00023136"/>
    </source>
</evidence>
<feature type="transmembrane region" description="Helical" evidence="11">
    <location>
        <begin position="258"/>
        <end position="278"/>
    </location>
</feature>
<keyword evidence="8 11" id="KW-0472">Membrane</keyword>
<evidence type="ECO:0000256" key="5">
    <source>
        <dbReference type="ARBA" id="ARBA00022801"/>
    </source>
</evidence>
<feature type="transmembrane region" description="Helical" evidence="11">
    <location>
        <begin position="12"/>
        <end position="30"/>
    </location>
</feature>
<dbReference type="AlphaFoldDB" id="A0A7S0XGB2"/>
<organism evidence="13">
    <name type="scientific">Mantoniella antarctica</name>
    <dbReference type="NCBI Taxonomy" id="81844"/>
    <lineage>
        <taxon>Eukaryota</taxon>
        <taxon>Viridiplantae</taxon>
        <taxon>Chlorophyta</taxon>
        <taxon>Mamiellophyceae</taxon>
        <taxon>Mamiellales</taxon>
        <taxon>Mamiellaceae</taxon>
        <taxon>Mantoniella</taxon>
    </lineage>
</organism>
<feature type="transmembrane region" description="Helical" evidence="11">
    <location>
        <begin position="51"/>
        <end position="69"/>
    </location>
</feature>
<accession>A0A7S0XGB2</accession>
<sequence>MGPKGSHHPMLGWGACLAIACTFVGSLYVWPNPRRLERDHPGVIARRFASLSGACALAWVPLWCALRVRETGPEMPTSEGMSLLRALGVASPLGAVTSVAATLGLAAALFLGPLVALALDGELVPRFANAARLDSIHKLRNLVVAPASEEFAFRACMAPLLLYTGAATLRTAILASPLFFGVAHMHHFMDLRRRTGRTSAALAAIAAQLVYTTVFGWFATFAFMRTGHVFGPIAAHAFCNVMGPPDVTRAAGHPRRGIVCAAYAVGITVFVCGLWPATDPARHPSSSWHAFVAISRETRETHT</sequence>
<dbReference type="Pfam" id="PF02517">
    <property type="entry name" value="Rce1-like"/>
    <property type="match status" value="1"/>
</dbReference>
<protein>
    <recommendedName>
        <fullName evidence="10">intramembrane prenyl-peptidase Rce1</fullName>
        <ecNumber evidence="10">3.4.26.1</ecNumber>
    </recommendedName>
</protein>
<comment type="catalytic activity">
    <reaction evidence="9">
        <text>Hydrolyzes the peptide bond -P2-(S-farnesyl or geranylgeranyl)C-P1'-P2'-P3'-COOH where P1' and P2' are amino acids with aliphatic sidechains and P3' is any C-terminal residue.</text>
        <dbReference type="EC" id="3.4.26.1"/>
    </reaction>
</comment>
<dbReference type="PANTHER" id="PTHR13046:SF0">
    <property type="entry name" value="CAAX PRENYL PROTEASE 2"/>
    <property type="match status" value="1"/>
</dbReference>
<evidence type="ECO:0000256" key="7">
    <source>
        <dbReference type="ARBA" id="ARBA00022989"/>
    </source>
</evidence>
<gene>
    <name evidence="13" type="ORF">MANT1106_LOCUS19860</name>
</gene>
<keyword evidence="3" id="KW-0645">Protease</keyword>
<proteinExistence type="inferred from homology"/>
<dbReference type="PANTHER" id="PTHR13046">
    <property type="entry name" value="PROTEASE U48 CAAX PRENYL PROTEASE RCE1"/>
    <property type="match status" value="1"/>
</dbReference>
<dbReference type="GO" id="GO:0005789">
    <property type="term" value="C:endoplasmic reticulum membrane"/>
    <property type="evidence" value="ECO:0007669"/>
    <property type="project" value="UniProtKB-SubCell"/>
</dbReference>
<dbReference type="GO" id="GO:0071586">
    <property type="term" value="P:CAAX-box protein processing"/>
    <property type="evidence" value="ECO:0007669"/>
    <property type="project" value="InterPro"/>
</dbReference>
<dbReference type="PROSITE" id="PS51257">
    <property type="entry name" value="PROKAR_LIPOPROTEIN"/>
    <property type="match status" value="1"/>
</dbReference>
<dbReference type="GO" id="GO:0004222">
    <property type="term" value="F:metalloendopeptidase activity"/>
    <property type="evidence" value="ECO:0007669"/>
    <property type="project" value="InterPro"/>
</dbReference>
<evidence type="ECO:0000256" key="1">
    <source>
        <dbReference type="ARBA" id="ARBA00004477"/>
    </source>
</evidence>
<evidence type="ECO:0000313" key="13">
    <source>
        <dbReference type="EMBL" id="CAD8720648.1"/>
    </source>
</evidence>
<feature type="domain" description="CAAX prenyl protease 2/Lysostaphin resistance protein A-like" evidence="12">
    <location>
        <begin position="139"/>
        <end position="242"/>
    </location>
</feature>
<feature type="transmembrane region" description="Helical" evidence="11">
    <location>
        <begin position="89"/>
        <end position="119"/>
    </location>
</feature>
<dbReference type="EMBL" id="HBFC01033430">
    <property type="protein sequence ID" value="CAD8720648.1"/>
    <property type="molecule type" value="Transcribed_RNA"/>
</dbReference>
<feature type="transmembrane region" description="Helical" evidence="11">
    <location>
        <begin position="200"/>
        <end position="223"/>
    </location>
</feature>
<evidence type="ECO:0000256" key="10">
    <source>
        <dbReference type="ARBA" id="ARBA00049729"/>
    </source>
</evidence>
<comment type="similarity">
    <text evidence="2">Belongs to the peptidase U48 family.</text>
</comment>
<keyword evidence="7 11" id="KW-1133">Transmembrane helix</keyword>
<evidence type="ECO:0000256" key="9">
    <source>
        <dbReference type="ARBA" id="ARBA00047280"/>
    </source>
</evidence>